<dbReference type="RefSeq" id="NP_001073015.1">
    <property type="nucleotide sequence ID" value="NM_001079547.1"/>
</dbReference>
<evidence type="ECO:0000256" key="2">
    <source>
        <dbReference type="ARBA" id="ARBA00004167"/>
    </source>
</evidence>
<dbReference type="Gene3D" id="3.10.250.10">
    <property type="entry name" value="SRCR-like domain"/>
    <property type="match status" value="4"/>
</dbReference>
<evidence type="ECO:0000256" key="12">
    <source>
        <dbReference type="ARBA" id="ARBA00022989"/>
    </source>
</evidence>
<dbReference type="InterPro" id="IPR019828">
    <property type="entry name" value="Lysyl_oxidase_CS"/>
</dbReference>
<dbReference type="PROSITE" id="PS00420">
    <property type="entry name" value="SRCR_1"/>
    <property type="match status" value="1"/>
</dbReference>
<feature type="chain" id="PRO_5036285874" description="protein-lysine 6-oxidase" evidence="22">
    <location>
        <begin position="23"/>
        <end position="770"/>
    </location>
</feature>
<dbReference type="GO" id="GO:0016020">
    <property type="term" value="C:membrane"/>
    <property type="evidence" value="ECO:0007669"/>
    <property type="project" value="UniProtKB-SubCell"/>
</dbReference>
<dbReference type="InterPro" id="IPR036772">
    <property type="entry name" value="SRCR-like_dom_sf"/>
</dbReference>
<keyword evidence="14" id="KW-0186">Copper</keyword>
<dbReference type="SMART" id="SM00202">
    <property type="entry name" value="SR"/>
    <property type="match status" value="4"/>
</dbReference>
<dbReference type="FunFam" id="3.10.250.10:FF:000001">
    <property type="entry name" value="Lysyl oxidase 4 isoform X1"/>
    <property type="match status" value="1"/>
</dbReference>
<dbReference type="HOGENOM" id="CLU_002555_3_0_1"/>
<dbReference type="GO" id="GO:0005615">
    <property type="term" value="C:extracellular space"/>
    <property type="evidence" value="ECO:0000318"/>
    <property type="project" value="GO_Central"/>
</dbReference>
<keyword evidence="11" id="KW-0801">TPQ</keyword>
<evidence type="ECO:0000256" key="9">
    <source>
        <dbReference type="ARBA" id="ARBA00022729"/>
    </source>
</evidence>
<evidence type="ECO:0000256" key="4">
    <source>
        <dbReference type="ARBA" id="ARBA00007492"/>
    </source>
</evidence>
<feature type="signal peptide" evidence="22">
    <location>
        <begin position="1"/>
        <end position="22"/>
    </location>
</feature>
<evidence type="ECO:0000256" key="3">
    <source>
        <dbReference type="ARBA" id="ARBA00004239"/>
    </source>
</evidence>
<evidence type="ECO:0000313" key="24">
    <source>
        <dbReference type="EMBL" id="ABB77242.1"/>
    </source>
</evidence>
<name>Q1PS60_STRPU</name>
<sequence>MQFSVGLFVQYFIFILITCGHGLPSNNETNTNNPTINTESTPIEPTTIAATTTTTSKPTTAKQEETTTQPPKTTQPTTVQPTTTQPTTTPTTFPPTTGEPTTRPPAKIRARLADGMHPWEGRVEVSMHGGSWGTVCDDGFNMNAANVVCKMVGYKKAVQYFFGSSQFGRGPGRILLDEVECLGTEKNLLACEHNPIGVTDCSHSEDVGIRCIDVVRKVTPPEKKLKQYKFRLVGDPTPKPQSEGVVEVMMTGKWRTICSDGWDMEDARVLCGSLGFKEATSVEPNRKNKSRQRKKSIVASNFECTGNEHNVSDCERTILKSHKDCLSKRAAEAKCERGPFVMDADKPYSPPWSDVRLKAGAAFGEGRLEVFHAGRWGTVCGEDFDKVAASVVCRKLGFGTAETVLENASAFGQGIGPIWLWEVDCKGTEASIMECGHGAYNRSKCDHSQDVGIKCNIPDLGVKEDIRLVQGRFDTEGRVLINYEGQWGHPCGGDSWDMFDAKVACRQLGLGYAHQPMRSTRFMGRSGYPILMLDVNCTGNERTLSECPHVRSDNGTCMADYKAGILCAGVLPDVLMDVHVLQSSIYMQDWPMYMLQCAAEENCLSSESHVRGARRLLRFASAIMNRGTEEFRPVLGRSSWEWHACHRHYHSMDVFSTYDLLDADGVRVAEGHKASFCLEDVYCDSGAQKVYSCDAGTQGISVNCVDIYRNDIDCQWIDVTGVPQGSYVLRVDVNPNHIVGETDFTNNEVLCDVMLTYRVRIQNCRYADDS</sequence>
<evidence type="ECO:0000313" key="26">
    <source>
        <dbReference type="Proteomes" id="UP000007110"/>
    </source>
</evidence>
<feature type="domain" description="SRCR" evidence="23">
    <location>
        <begin position="230"/>
        <end position="336"/>
    </location>
</feature>
<evidence type="ECO:0000256" key="22">
    <source>
        <dbReference type="SAM" id="SignalP"/>
    </source>
</evidence>
<dbReference type="InParanoid" id="Q1PS60"/>
<comment type="subcellular location">
    <subcellularLocation>
        <location evidence="2">Membrane</location>
        <topology evidence="2">Single-pass membrane protein</topology>
    </subcellularLocation>
    <subcellularLocation>
        <location evidence="3">Secreted</location>
        <location evidence="3">Extracellular space</location>
    </subcellularLocation>
</comment>
<dbReference type="CTD" id="4017"/>
<evidence type="ECO:0000256" key="19">
    <source>
        <dbReference type="ARBA" id="ARBA00047861"/>
    </source>
</evidence>
<evidence type="ECO:0000256" key="20">
    <source>
        <dbReference type="PROSITE-ProRule" id="PRU00196"/>
    </source>
</evidence>
<dbReference type="PROSITE" id="PS00926">
    <property type="entry name" value="LYSYL_OXIDASE"/>
    <property type="match status" value="1"/>
</dbReference>
<evidence type="ECO:0000256" key="14">
    <source>
        <dbReference type="ARBA" id="ARBA00023008"/>
    </source>
</evidence>
<evidence type="ECO:0000256" key="7">
    <source>
        <dbReference type="ARBA" id="ARBA00022692"/>
    </source>
</evidence>
<protein>
    <recommendedName>
        <fullName evidence="18">protein-lysine 6-oxidase</fullName>
        <ecNumber evidence="18">1.4.3.13</ecNumber>
    </recommendedName>
</protein>
<evidence type="ECO:0000256" key="8">
    <source>
        <dbReference type="ARBA" id="ARBA00022723"/>
    </source>
</evidence>
<evidence type="ECO:0000256" key="15">
    <source>
        <dbReference type="ARBA" id="ARBA00023136"/>
    </source>
</evidence>
<comment type="similarity">
    <text evidence="4">Belongs to the lysyl oxidase family.</text>
</comment>
<evidence type="ECO:0000256" key="13">
    <source>
        <dbReference type="ARBA" id="ARBA00023002"/>
    </source>
</evidence>
<reference evidence="26" key="2">
    <citation type="submission" date="2015-02" db="EMBL/GenBank/DDBJ databases">
        <title>Genome sequencing for Strongylocentrotus purpuratus.</title>
        <authorList>
            <person name="Murali S."/>
            <person name="Liu Y."/>
            <person name="Vee V."/>
            <person name="English A."/>
            <person name="Wang M."/>
            <person name="Skinner E."/>
            <person name="Han Y."/>
            <person name="Muzny D.M."/>
            <person name="Worley K.C."/>
            <person name="Gibbs R.A."/>
        </authorList>
    </citation>
    <scope>NUCLEOTIDE SEQUENCE</scope>
</reference>
<evidence type="ECO:0000313" key="25">
    <source>
        <dbReference type="EnsemblMetazoa" id="NP_001073015"/>
    </source>
</evidence>
<evidence type="ECO:0000256" key="1">
    <source>
        <dbReference type="ARBA" id="ARBA00001935"/>
    </source>
</evidence>
<comment type="cofactor">
    <cofactor evidence="1">
        <name>Cu cation</name>
        <dbReference type="ChEBI" id="CHEBI:23378"/>
    </cofactor>
</comment>
<dbReference type="SUPFAM" id="SSF56487">
    <property type="entry name" value="SRCR-like"/>
    <property type="match status" value="4"/>
</dbReference>
<dbReference type="Pfam" id="PF01186">
    <property type="entry name" value="Lysyl_oxidase"/>
    <property type="match status" value="1"/>
</dbReference>
<keyword evidence="6" id="KW-0964">Secreted</keyword>
<keyword evidence="15" id="KW-0472">Membrane</keyword>
<dbReference type="InterPro" id="IPR001695">
    <property type="entry name" value="Lysyl_oxidase"/>
</dbReference>
<dbReference type="OMA" id="CKLGHEI"/>
<keyword evidence="13" id="KW-0560">Oxidoreductase</keyword>
<comment type="caution">
    <text evidence="20">Lacks conserved residue(s) required for the propagation of feature annotation.</text>
</comment>
<dbReference type="FunCoup" id="Q1PS60">
    <property type="interactions" value="1657"/>
</dbReference>
<keyword evidence="5" id="KW-0886">LTQ</keyword>
<dbReference type="Pfam" id="PF00530">
    <property type="entry name" value="SRCR"/>
    <property type="match status" value="4"/>
</dbReference>
<evidence type="ECO:0000256" key="6">
    <source>
        <dbReference type="ARBA" id="ARBA00022525"/>
    </source>
</evidence>
<keyword evidence="8" id="KW-0479">Metal-binding</keyword>
<reference evidence="24" key="1">
    <citation type="journal article" date="2007" name="Genomics">
        <title>Diversity of olfactomedin proteins in the sea urchin.</title>
        <authorList>
            <person name="Hillier B.J."/>
            <person name="Moy G.W."/>
            <person name="Vacquier V.D."/>
        </authorList>
    </citation>
    <scope>NUCLEOTIDE SEQUENCE</scope>
</reference>
<feature type="domain" description="SRCR" evidence="23">
    <location>
        <begin position="355"/>
        <end position="456"/>
    </location>
</feature>
<evidence type="ECO:0000256" key="11">
    <source>
        <dbReference type="ARBA" id="ARBA00022772"/>
    </source>
</evidence>
<dbReference type="InterPro" id="IPR001190">
    <property type="entry name" value="SRCR"/>
</dbReference>
<proteinExistence type="evidence at transcript level"/>
<feature type="domain" description="SRCR" evidence="23">
    <location>
        <begin position="466"/>
        <end position="568"/>
    </location>
</feature>
<evidence type="ECO:0000256" key="17">
    <source>
        <dbReference type="ARBA" id="ARBA00023180"/>
    </source>
</evidence>
<evidence type="ECO:0000256" key="21">
    <source>
        <dbReference type="SAM" id="MobiDB-lite"/>
    </source>
</evidence>
<dbReference type="PRINTS" id="PR00258">
    <property type="entry name" value="SPERACTRCPTR"/>
</dbReference>
<feature type="domain" description="SRCR" evidence="23">
    <location>
        <begin position="110"/>
        <end position="212"/>
    </location>
</feature>
<gene>
    <name evidence="24" type="primary">LOXL2</name>
</gene>
<dbReference type="AlphaFoldDB" id="Q1PS60"/>
<dbReference type="PANTHER" id="PTHR45817">
    <property type="entry name" value="LYSYL OXIDASE-LIKE-RELATED"/>
    <property type="match status" value="1"/>
</dbReference>
<dbReference type="PRINTS" id="PR00074">
    <property type="entry name" value="LYSYLOXIDASE"/>
</dbReference>
<evidence type="ECO:0000259" key="23">
    <source>
        <dbReference type="PROSITE" id="PS50287"/>
    </source>
</evidence>
<dbReference type="OrthoDB" id="547291at2759"/>
<feature type="disulfide bond" evidence="20">
    <location>
        <begin position="537"/>
        <end position="547"/>
    </location>
</feature>
<keyword evidence="26" id="KW-1185">Reference proteome</keyword>
<feature type="disulfide bond" evidence="20">
    <location>
        <begin position="425"/>
        <end position="435"/>
    </location>
</feature>
<dbReference type="FunFam" id="3.10.250.10:FF:000016">
    <property type="entry name" value="Scavenger receptor cysteine-rich protein type 12"/>
    <property type="match status" value="2"/>
</dbReference>
<dbReference type="FunFam" id="3.10.250.10:FF:000042">
    <property type="entry name" value="Lysyl oxidase-like 2"/>
    <property type="match status" value="1"/>
</dbReference>
<keyword evidence="17" id="KW-0325">Glycoprotein</keyword>
<evidence type="ECO:0000256" key="5">
    <source>
        <dbReference type="ARBA" id="ARBA00022477"/>
    </source>
</evidence>
<accession>Q1PS60</accession>
<comment type="catalytic activity">
    <reaction evidence="19">
        <text>L-lysyl-[protein] + O2 + H2O = (S)-2-amino-6-oxohexanoyl-[protein] + H2O2 + NH4(+)</text>
        <dbReference type="Rhea" id="RHEA:24544"/>
        <dbReference type="Rhea" id="RHEA-COMP:9752"/>
        <dbReference type="Rhea" id="RHEA-COMP:12448"/>
        <dbReference type="ChEBI" id="CHEBI:15377"/>
        <dbReference type="ChEBI" id="CHEBI:15379"/>
        <dbReference type="ChEBI" id="CHEBI:16240"/>
        <dbReference type="ChEBI" id="CHEBI:28938"/>
        <dbReference type="ChEBI" id="CHEBI:29969"/>
        <dbReference type="ChEBI" id="CHEBI:131803"/>
        <dbReference type="EC" id="1.4.3.13"/>
    </reaction>
</comment>
<dbReference type="EC" id="1.4.3.13" evidence="18"/>
<feature type="region of interest" description="Disordered" evidence="21">
    <location>
        <begin position="28"/>
        <end position="105"/>
    </location>
</feature>
<keyword evidence="10" id="KW-0677">Repeat</keyword>
<dbReference type="KEGG" id="spu:585092"/>
<keyword evidence="12" id="KW-1133">Transmembrane helix</keyword>
<keyword evidence="16 20" id="KW-1015">Disulfide bond</keyword>
<dbReference type="PROSITE" id="PS50287">
    <property type="entry name" value="SRCR_2"/>
    <property type="match status" value="4"/>
</dbReference>
<reference evidence="25" key="3">
    <citation type="submission" date="2021-01" db="UniProtKB">
        <authorList>
            <consortium name="EnsemblMetazoa"/>
        </authorList>
    </citation>
    <scope>IDENTIFICATION</scope>
</reference>
<dbReference type="GO" id="GO:0004720">
    <property type="term" value="F:protein-lysine 6-oxidase activity"/>
    <property type="evidence" value="ECO:0000318"/>
    <property type="project" value="GO_Central"/>
</dbReference>
<dbReference type="Proteomes" id="UP000007110">
    <property type="component" value="Unassembled WGS sequence"/>
</dbReference>
<dbReference type="PANTHER" id="PTHR45817:SF4">
    <property type="entry name" value="LYSYL OXIDASE-LIKE-RELATED"/>
    <property type="match status" value="1"/>
</dbReference>
<dbReference type="EnsemblMetazoa" id="NM_001079547">
    <property type="protein sequence ID" value="NP_001073015"/>
    <property type="gene ID" value="GeneID_585092"/>
</dbReference>
<dbReference type="EMBL" id="DQ250738">
    <property type="protein sequence ID" value="ABB77242.1"/>
    <property type="molecule type" value="mRNA"/>
</dbReference>
<dbReference type="GeneID" id="585092"/>
<feature type="disulfide bond" evidence="20">
    <location>
        <begin position="304"/>
        <end position="314"/>
    </location>
</feature>
<keyword evidence="9 22" id="KW-0732">Signal</keyword>
<dbReference type="InterPro" id="IPR050912">
    <property type="entry name" value="LOX-like_protein"/>
</dbReference>
<keyword evidence="7" id="KW-0812">Transmembrane</keyword>
<evidence type="ECO:0000256" key="18">
    <source>
        <dbReference type="ARBA" id="ARBA00038869"/>
    </source>
</evidence>
<organism evidence="24">
    <name type="scientific">Strongylocentrotus purpuratus</name>
    <name type="common">Purple sea urchin</name>
    <dbReference type="NCBI Taxonomy" id="7668"/>
    <lineage>
        <taxon>Eukaryota</taxon>
        <taxon>Metazoa</taxon>
        <taxon>Echinodermata</taxon>
        <taxon>Eleutherozoa</taxon>
        <taxon>Echinozoa</taxon>
        <taxon>Echinoidea</taxon>
        <taxon>Euechinoidea</taxon>
        <taxon>Echinacea</taxon>
        <taxon>Camarodonta</taxon>
        <taxon>Echinidea</taxon>
        <taxon>Strongylocentrotidae</taxon>
        <taxon>Strongylocentrotus</taxon>
    </lineage>
</organism>
<feature type="disulfide bond" evidence="20">
    <location>
        <begin position="181"/>
        <end position="191"/>
    </location>
</feature>
<evidence type="ECO:0000256" key="16">
    <source>
        <dbReference type="ARBA" id="ARBA00023157"/>
    </source>
</evidence>
<dbReference type="GO" id="GO:0005507">
    <property type="term" value="F:copper ion binding"/>
    <property type="evidence" value="ECO:0007669"/>
    <property type="project" value="InterPro"/>
</dbReference>
<evidence type="ECO:0000256" key="10">
    <source>
        <dbReference type="ARBA" id="ARBA00022737"/>
    </source>
</evidence>